<dbReference type="EMBL" id="JABANP010000164">
    <property type="protein sequence ID" value="KAF4688043.1"/>
    <property type="molecule type" value="Genomic_DNA"/>
</dbReference>
<feature type="transmembrane region" description="Helical" evidence="2">
    <location>
        <begin position="136"/>
        <end position="153"/>
    </location>
</feature>
<feature type="compositionally biased region" description="Basic and acidic residues" evidence="1">
    <location>
        <begin position="340"/>
        <end position="354"/>
    </location>
</feature>
<sequence length="931" mass="105736">MVSQFFRKFQEAVKNGTPLQYVNGGSGNPRAAAYGRTASRQTTESSLSFIGDYLAGWRTIEVLLNGPNRHNPTVLMDHVESQRKIVGMNPLGLIRLQSWDDFSGVSKVDPSLPQKPGQFRWPDHLSDRFESNMIQYGWNYVLLAYGVVAFLASFKAGGFFMNLLAIAQVLALAVPYHDSRNPAHDADLAYYSLWAFLVIHILLCYQFLTLLSSSPLYCSIIVVLITAHASLRTREWVRLVKDTIRKRNGQVQQQQQAAAAAGCDATDRQRRISFIVSDINTVPQREFFFTKAFLDMNRNGPVIVREEKDSSRRPIDQNGERYRRERENTEMIRSTGGRPVEARGELNSRYRESIAESVYSDDDDESRSLRYSSSEDGSEEGLMAEAESRPVICRVPARDGRHSSVLAVGSLRNAKNRTQGEVAYRAECRREILNTYADLLRVGELWINGKPTRWRTRGYGKEAWFDHFELAFRARLRELERSGLVPPCDLANEITLIYWVCKLTSINYCLWEICSYIQQTLEKSRMVILETFDPLDPTVSILEYSLTLVGAATGSICMRWTKDNNIMYIGRSRLVAQLALTQLYVNRHGQRKCKGTVKTVETQVPLRLLRDSEVEAFRPVYDVDMELIVPRSIGDRLASRLSCFNKGLGKFTDSSSLVSAAEPLMPQGSSSLRQRSYPDHDWAVEKPLLGRQESEGSHPTRRDSAGSTYSEYSGASVEDESRARRKAGAQQRLDELRRYRRYIRTSSGNLLEEVMPRGSREPAGDRRRSGESTDSLHAPQTPRQRYSRTGSQQSIPDEFDDRYSSDGRDHPRHPAVHRRGDKTPGTGSTVASKKSVTFASEGCTPERDQRMEARRRLAQLQQYRRYAWLGEMPVIYEVEQVLANPRSLFFKLLEGNLRAVDMRAQIAQLGERQTEDLEVLSSILGLGIVVY</sequence>
<feature type="region of interest" description="Disordered" evidence="1">
    <location>
        <begin position="305"/>
        <end position="385"/>
    </location>
</feature>
<proteinExistence type="predicted"/>
<keyword evidence="2" id="KW-1133">Transmembrane helix</keyword>
<feature type="transmembrane region" description="Helical" evidence="2">
    <location>
        <begin position="159"/>
        <end position="176"/>
    </location>
</feature>
<feature type="region of interest" description="Disordered" evidence="1">
    <location>
        <begin position="688"/>
        <end position="731"/>
    </location>
</feature>
<evidence type="ECO:0000313" key="4">
    <source>
        <dbReference type="Proteomes" id="UP000541610"/>
    </source>
</evidence>
<dbReference type="OrthoDB" id="446416at2759"/>
<feature type="region of interest" description="Disordered" evidence="1">
    <location>
        <begin position="750"/>
        <end position="831"/>
    </location>
</feature>
<dbReference type="AlphaFoldDB" id="A0A7J6NW01"/>
<keyword evidence="2" id="KW-0472">Membrane</keyword>
<feature type="compositionally biased region" description="Polar residues" evidence="1">
    <location>
        <begin position="781"/>
        <end position="795"/>
    </location>
</feature>
<feature type="transmembrane region" description="Helical" evidence="2">
    <location>
        <begin position="188"/>
        <end position="208"/>
    </location>
</feature>
<evidence type="ECO:0000313" key="3">
    <source>
        <dbReference type="EMBL" id="KAF4688043.1"/>
    </source>
</evidence>
<organism evidence="3 4">
    <name type="scientific">Perkinsus olseni</name>
    <name type="common">Perkinsus atlanticus</name>
    <dbReference type="NCBI Taxonomy" id="32597"/>
    <lineage>
        <taxon>Eukaryota</taxon>
        <taxon>Sar</taxon>
        <taxon>Alveolata</taxon>
        <taxon>Perkinsozoa</taxon>
        <taxon>Perkinsea</taxon>
        <taxon>Perkinsida</taxon>
        <taxon>Perkinsidae</taxon>
        <taxon>Perkinsus</taxon>
    </lineage>
</organism>
<feature type="compositionally biased region" description="Basic and acidic residues" evidence="1">
    <location>
        <begin position="754"/>
        <end position="771"/>
    </location>
</feature>
<keyword evidence="2" id="KW-0812">Transmembrane</keyword>
<dbReference type="Proteomes" id="UP000541610">
    <property type="component" value="Unassembled WGS sequence"/>
</dbReference>
<comment type="caution">
    <text evidence="3">The sequence shown here is derived from an EMBL/GenBank/DDBJ whole genome shotgun (WGS) entry which is preliminary data.</text>
</comment>
<feature type="compositionally biased region" description="Basic residues" evidence="1">
    <location>
        <begin position="810"/>
        <end position="820"/>
    </location>
</feature>
<evidence type="ECO:0000256" key="1">
    <source>
        <dbReference type="SAM" id="MobiDB-lite"/>
    </source>
</evidence>
<name>A0A7J6NW01_PEROL</name>
<accession>A0A7J6NW01</accession>
<evidence type="ECO:0000256" key="2">
    <source>
        <dbReference type="SAM" id="Phobius"/>
    </source>
</evidence>
<protein>
    <submittedName>
        <fullName evidence="3">Uncharacterized protein</fullName>
    </submittedName>
</protein>
<feature type="compositionally biased region" description="Basic and acidic residues" evidence="1">
    <location>
        <begin position="305"/>
        <end position="330"/>
    </location>
</feature>
<gene>
    <name evidence="3" type="ORF">FOZ60_003210</name>
</gene>
<feature type="compositionally biased region" description="Basic and acidic residues" evidence="1">
    <location>
        <begin position="692"/>
        <end position="704"/>
    </location>
</feature>
<reference evidence="3 4" key="1">
    <citation type="submission" date="2020-04" db="EMBL/GenBank/DDBJ databases">
        <title>Perkinsus olseni comparative genomics.</title>
        <authorList>
            <person name="Bogema D.R."/>
        </authorList>
    </citation>
    <scope>NUCLEOTIDE SEQUENCE [LARGE SCALE GENOMIC DNA]</scope>
    <source>
        <strain evidence="3">00978-12</strain>
    </source>
</reference>